<comment type="caution">
    <text evidence="3">The sequence shown here is derived from an EMBL/GenBank/DDBJ whole genome shotgun (WGS) entry which is preliminary data.</text>
</comment>
<feature type="region of interest" description="Disordered" evidence="1">
    <location>
        <begin position="96"/>
        <end position="122"/>
    </location>
</feature>
<feature type="compositionally biased region" description="Basic and acidic residues" evidence="1">
    <location>
        <begin position="473"/>
        <end position="488"/>
    </location>
</feature>
<sequence>MDQHGIPIVAKTDNEATSNSSILFNFQKGVPKVFFPPTFGNQIALSNAHKSLTDAAFEKQYTVESQLNFHDYYHTKLKRTPSPSLDLLEQSNLLRSKPLGDDTNQSSVHQRQINDQPTLRKQQHELQLSVHQQEHGLAYEVSPLNVQNIVAAIPYSSFPDTQFLASKENSTNMQQAKYAKHTAKANTHLMRGGFTSVFGSNNSDSSSIASLQKTSYDNSKETLGPRQGRHPMVGEIKKQAKKPKIKTTMNRGVVKGQGAVHPYATFTEENPLSNTSKAKSKKSVTLSKDDLQNTLAFNKGFRRDQLHASQQNNKNLTKFTLFQSSAQKESHSRTKHWQVKAMEELCEDEIMINSELLNKYSAGPTTFKRKQSPNLQKTDNHFASMNENPQENMTFVNNNFEHGNLQQFSKQETEYMNRVADFHVSVFLNGGFRNNPYPVLENESISVKKRRLSKNKKEFIIRPSIEESKIEKPKMEKSMVEKERKTETETGNANPTFERFKFKTPTAEKIKTRKSKKRGPIEEGPDAEETSVTISLKDYATPIESSYVPSPLHVHVIESKSALIKDDTNFKVHEKEEKELIEQTMDVKINTATPKKDEHCSQLKETHSECYLTLTQDKDITLSNDKPMTAEKKQLNVEFPTTYFQDTNNQKESKIANDLASDKKDSLYSQDINQKDSSSNQDINKTNEYSSETTTSIPDHIQREIEIINEEFPELKNNYRLIERIGRGTFSKVYKAEDIHYDKYAPWAQQEGVDSDHHFVAIKLIYGISSPKRVANEISCLQDLKYTYIEYL</sequence>
<dbReference type="STRING" id="4846.A0A367KJY9"/>
<feature type="region of interest" description="Disordered" evidence="1">
    <location>
        <begin position="659"/>
        <end position="696"/>
    </location>
</feature>
<evidence type="ECO:0000256" key="1">
    <source>
        <dbReference type="SAM" id="MobiDB-lite"/>
    </source>
</evidence>
<feature type="region of interest" description="Disordered" evidence="1">
    <location>
        <begin position="508"/>
        <end position="530"/>
    </location>
</feature>
<dbReference type="PROSITE" id="PS50011">
    <property type="entry name" value="PROTEIN_KINASE_DOM"/>
    <property type="match status" value="1"/>
</dbReference>
<dbReference type="SUPFAM" id="SSF56112">
    <property type="entry name" value="Protein kinase-like (PK-like)"/>
    <property type="match status" value="1"/>
</dbReference>
<name>A0A367KJY9_RHIST</name>
<feature type="region of interest" description="Disordered" evidence="1">
    <location>
        <begin position="205"/>
        <end position="230"/>
    </location>
</feature>
<dbReference type="GO" id="GO:0005524">
    <property type="term" value="F:ATP binding"/>
    <property type="evidence" value="ECO:0007669"/>
    <property type="project" value="InterPro"/>
</dbReference>
<evidence type="ECO:0000313" key="4">
    <source>
        <dbReference type="Proteomes" id="UP000253551"/>
    </source>
</evidence>
<dbReference type="Proteomes" id="UP000253551">
    <property type="component" value="Unassembled WGS sequence"/>
</dbReference>
<feature type="compositionally biased region" description="Polar residues" evidence="1">
    <location>
        <begin position="667"/>
        <end position="696"/>
    </location>
</feature>
<feature type="region of interest" description="Disordered" evidence="1">
    <location>
        <begin position="473"/>
        <end position="493"/>
    </location>
</feature>
<organism evidence="3 4">
    <name type="scientific">Rhizopus stolonifer</name>
    <name type="common">Rhizopus nigricans</name>
    <dbReference type="NCBI Taxonomy" id="4846"/>
    <lineage>
        <taxon>Eukaryota</taxon>
        <taxon>Fungi</taxon>
        <taxon>Fungi incertae sedis</taxon>
        <taxon>Mucoromycota</taxon>
        <taxon>Mucoromycotina</taxon>
        <taxon>Mucoromycetes</taxon>
        <taxon>Mucorales</taxon>
        <taxon>Mucorineae</taxon>
        <taxon>Rhizopodaceae</taxon>
        <taxon>Rhizopus</taxon>
    </lineage>
</organism>
<evidence type="ECO:0000313" key="3">
    <source>
        <dbReference type="EMBL" id="RCI02543.1"/>
    </source>
</evidence>
<dbReference type="InterPro" id="IPR011009">
    <property type="entry name" value="Kinase-like_dom_sf"/>
</dbReference>
<dbReference type="OrthoDB" id="10020333at2759"/>
<proteinExistence type="predicted"/>
<protein>
    <recommendedName>
        <fullName evidence="2">Protein kinase domain-containing protein</fullName>
    </recommendedName>
</protein>
<dbReference type="GO" id="GO:0004672">
    <property type="term" value="F:protein kinase activity"/>
    <property type="evidence" value="ECO:0007669"/>
    <property type="project" value="InterPro"/>
</dbReference>
<dbReference type="Gene3D" id="3.30.200.20">
    <property type="entry name" value="Phosphorylase Kinase, domain 1"/>
    <property type="match status" value="1"/>
</dbReference>
<feature type="non-terminal residue" evidence="3">
    <location>
        <position position="792"/>
    </location>
</feature>
<keyword evidence="4" id="KW-1185">Reference proteome</keyword>
<feature type="domain" description="Protein kinase" evidence="2">
    <location>
        <begin position="719"/>
        <end position="792"/>
    </location>
</feature>
<gene>
    <name evidence="3" type="ORF">CU098_010758</name>
</gene>
<reference evidence="3 4" key="1">
    <citation type="journal article" date="2018" name="G3 (Bethesda)">
        <title>Phylogenetic and Phylogenomic Definition of Rhizopus Species.</title>
        <authorList>
            <person name="Gryganskyi A.P."/>
            <person name="Golan J."/>
            <person name="Dolatabadi S."/>
            <person name="Mondo S."/>
            <person name="Robb S."/>
            <person name="Idnurm A."/>
            <person name="Muszewska A."/>
            <person name="Steczkiewicz K."/>
            <person name="Masonjones S."/>
            <person name="Liao H.L."/>
            <person name="Gajdeczka M.T."/>
            <person name="Anike F."/>
            <person name="Vuek A."/>
            <person name="Anishchenko I.M."/>
            <person name="Voigt K."/>
            <person name="de Hoog G.S."/>
            <person name="Smith M.E."/>
            <person name="Heitman J."/>
            <person name="Vilgalys R."/>
            <person name="Stajich J.E."/>
        </authorList>
    </citation>
    <scope>NUCLEOTIDE SEQUENCE [LARGE SCALE GENOMIC DNA]</scope>
    <source>
        <strain evidence="3 4">LSU 92-RS-03</strain>
    </source>
</reference>
<dbReference type="InterPro" id="IPR000719">
    <property type="entry name" value="Prot_kinase_dom"/>
</dbReference>
<dbReference type="EMBL" id="PJQM01001351">
    <property type="protein sequence ID" value="RCI02543.1"/>
    <property type="molecule type" value="Genomic_DNA"/>
</dbReference>
<dbReference type="AlphaFoldDB" id="A0A367KJY9"/>
<feature type="compositionally biased region" description="Polar residues" evidence="1">
    <location>
        <begin position="102"/>
        <end position="122"/>
    </location>
</feature>
<evidence type="ECO:0000259" key="2">
    <source>
        <dbReference type="PROSITE" id="PS50011"/>
    </source>
</evidence>
<accession>A0A367KJY9</accession>